<name>A0AAW0USW5_SCYPA</name>
<dbReference type="PANTHER" id="PTHR47326:SF1">
    <property type="entry name" value="HTH PSQ-TYPE DOMAIN-CONTAINING PROTEIN"/>
    <property type="match status" value="1"/>
</dbReference>
<keyword evidence="3" id="KW-1185">Reference proteome</keyword>
<dbReference type="Gene3D" id="3.30.420.10">
    <property type="entry name" value="Ribonuclease H-like superfamily/Ribonuclease H"/>
    <property type="match status" value="1"/>
</dbReference>
<feature type="domain" description="DUF4817" evidence="1">
    <location>
        <begin position="6"/>
        <end position="60"/>
    </location>
</feature>
<proteinExistence type="predicted"/>
<dbReference type="EMBL" id="JARAKH010000007">
    <property type="protein sequence ID" value="KAK8402566.1"/>
    <property type="molecule type" value="Genomic_DNA"/>
</dbReference>
<accession>A0AAW0USW5</accession>
<dbReference type="InterPro" id="IPR036397">
    <property type="entry name" value="RNaseH_sf"/>
</dbReference>
<comment type="caution">
    <text evidence="2">The sequence shown here is derived from an EMBL/GenBank/DDBJ whole genome shotgun (WGS) entry which is preliminary data.</text>
</comment>
<dbReference type="PANTHER" id="PTHR47326">
    <property type="entry name" value="TRANSPOSABLE ELEMENT TC3 TRANSPOSASE-LIKE PROTEIN"/>
    <property type="match status" value="1"/>
</dbReference>
<dbReference type="Proteomes" id="UP001487740">
    <property type="component" value="Unassembled WGS sequence"/>
</dbReference>
<dbReference type="AlphaFoldDB" id="A0AAW0USW5"/>
<evidence type="ECO:0000313" key="3">
    <source>
        <dbReference type="Proteomes" id="UP001487740"/>
    </source>
</evidence>
<dbReference type="InterPro" id="IPR032135">
    <property type="entry name" value="DUF4817"/>
</dbReference>
<organism evidence="2 3">
    <name type="scientific">Scylla paramamosain</name>
    <name type="common">Mud crab</name>
    <dbReference type="NCBI Taxonomy" id="85552"/>
    <lineage>
        <taxon>Eukaryota</taxon>
        <taxon>Metazoa</taxon>
        <taxon>Ecdysozoa</taxon>
        <taxon>Arthropoda</taxon>
        <taxon>Crustacea</taxon>
        <taxon>Multicrustacea</taxon>
        <taxon>Malacostraca</taxon>
        <taxon>Eumalacostraca</taxon>
        <taxon>Eucarida</taxon>
        <taxon>Decapoda</taxon>
        <taxon>Pleocyemata</taxon>
        <taxon>Brachyura</taxon>
        <taxon>Eubrachyura</taxon>
        <taxon>Portunoidea</taxon>
        <taxon>Portunidae</taxon>
        <taxon>Portuninae</taxon>
        <taxon>Scylla</taxon>
    </lineage>
</organism>
<evidence type="ECO:0000259" key="1">
    <source>
        <dbReference type="Pfam" id="PF16087"/>
    </source>
</evidence>
<evidence type="ECO:0000313" key="2">
    <source>
        <dbReference type="EMBL" id="KAK8402566.1"/>
    </source>
</evidence>
<reference evidence="2 3" key="1">
    <citation type="submission" date="2023-03" db="EMBL/GenBank/DDBJ databases">
        <title>High-quality genome of Scylla paramamosain provides insights in environmental adaptation.</title>
        <authorList>
            <person name="Zhang L."/>
        </authorList>
    </citation>
    <scope>NUCLEOTIDE SEQUENCE [LARGE SCALE GENOMIC DNA]</scope>
    <source>
        <strain evidence="2">LZ_2023a</strain>
        <tissue evidence="2">Muscle</tissue>
    </source>
</reference>
<protein>
    <recommendedName>
        <fullName evidence="1">DUF4817 domain-containing protein</fullName>
    </recommendedName>
</protein>
<dbReference type="GO" id="GO:0003676">
    <property type="term" value="F:nucleic acid binding"/>
    <property type="evidence" value="ECO:0007669"/>
    <property type="project" value="InterPro"/>
</dbReference>
<dbReference type="Pfam" id="PF16087">
    <property type="entry name" value="DUF4817"/>
    <property type="match status" value="1"/>
</dbReference>
<gene>
    <name evidence="2" type="ORF">O3P69_000747</name>
</gene>
<sequence length="228" mass="26627">MPWSGEYRGFAVRTYFENGRSVIATQRAFRLHFNIPRHGPIPNGKAIRRWIEALEDNGSTRRPRVSKFWVIGPYFFEEDGSSVTVNSQRYPAMLEDFFEPKLEELSEETNLGDIWFQQDGATAHTAQVAMVKLRQMFPARLVSRRGDVEWPPGSPDLSICDFFLWGYLKEKVFRGRPNNLEELKMRIREEIAVIPLEMCRRAAENFRHRLQLCIATEGHHLPDAIFRK</sequence>